<dbReference type="EMBL" id="QFNF01000010">
    <property type="protein sequence ID" value="PZO78844.1"/>
    <property type="molecule type" value="Genomic_DNA"/>
</dbReference>
<dbReference type="InterPro" id="IPR005467">
    <property type="entry name" value="His_kinase_dom"/>
</dbReference>
<keyword evidence="10 11" id="KW-0472">Membrane</keyword>
<evidence type="ECO:0000256" key="11">
    <source>
        <dbReference type="SAM" id="Phobius"/>
    </source>
</evidence>
<protein>
    <recommendedName>
        <fullName evidence="3">histidine kinase</fullName>
        <ecNumber evidence="3">2.7.13.3</ecNumber>
    </recommendedName>
</protein>
<evidence type="ECO:0000256" key="10">
    <source>
        <dbReference type="ARBA" id="ARBA00023136"/>
    </source>
</evidence>
<dbReference type="SMART" id="SM00304">
    <property type="entry name" value="HAMP"/>
    <property type="match status" value="1"/>
</dbReference>
<feature type="domain" description="HAMP" evidence="13">
    <location>
        <begin position="177"/>
        <end position="230"/>
    </location>
</feature>
<feature type="transmembrane region" description="Helical" evidence="11">
    <location>
        <begin position="21"/>
        <end position="41"/>
    </location>
</feature>
<dbReference type="InterPro" id="IPR003660">
    <property type="entry name" value="HAMP_dom"/>
</dbReference>
<dbReference type="InterPro" id="IPR050428">
    <property type="entry name" value="TCS_sensor_his_kinase"/>
</dbReference>
<keyword evidence="9" id="KW-0902">Two-component regulatory system</keyword>
<comment type="subcellular location">
    <subcellularLocation>
        <location evidence="2">Membrane</location>
    </subcellularLocation>
</comment>
<evidence type="ECO:0000256" key="4">
    <source>
        <dbReference type="ARBA" id="ARBA00022553"/>
    </source>
</evidence>
<dbReference type="InterPro" id="IPR003661">
    <property type="entry name" value="HisK_dim/P_dom"/>
</dbReference>
<comment type="catalytic activity">
    <reaction evidence="1">
        <text>ATP + protein L-histidine = ADP + protein N-phospho-L-histidine.</text>
        <dbReference type="EC" id="2.7.13.3"/>
    </reaction>
</comment>
<evidence type="ECO:0000313" key="14">
    <source>
        <dbReference type="EMBL" id="PZO78844.1"/>
    </source>
</evidence>
<keyword evidence="8 11" id="KW-1133">Transmembrane helix</keyword>
<evidence type="ECO:0000256" key="2">
    <source>
        <dbReference type="ARBA" id="ARBA00004370"/>
    </source>
</evidence>
<evidence type="ECO:0000256" key="8">
    <source>
        <dbReference type="ARBA" id="ARBA00022989"/>
    </source>
</evidence>
<feature type="domain" description="Histidine kinase" evidence="12">
    <location>
        <begin position="238"/>
        <end position="449"/>
    </location>
</feature>
<dbReference type="Gene3D" id="6.10.340.10">
    <property type="match status" value="1"/>
</dbReference>
<dbReference type="SMART" id="SM00387">
    <property type="entry name" value="HATPase_c"/>
    <property type="match status" value="1"/>
</dbReference>
<gene>
    <name evidence="14" type="ORF">DI632_06020</name>
</gene>
<dbReference type="SMART" id="SM00388">
    <property type="entry name" value="HisKA"/>
    <property type="match status" value="1"/>
</dbReference>
<dbReference type="GO" id="GO:0005886">
    <property type="term" value="C:plasma membrane"/>
    <property type="evidence" value="ECO:0007669"/>
    <property type="project" value="TreeGrafter"/>
</dbReference>
<dbReference type="Pfam" id="PF02518">
    <property type="entry name" value="HATPase_c"/>
    <property type="match status" value="1"/>
</dbReference>
<dbReference type="PROSITE" id="PS50885">
    <property type="entry name" value="HAMP"/>
    <property type="match status" value="1"/>
</dbReference>
<feature type="transmembrane region" description="Helical" evidence="11">
    <location>
        <begin position="153"/>
        <end position="175"/>
    </location>
</feature>
<dbReference type="InterPro" id="IPR004358">
    <property type="entry name" value="Sig_transdc_His_kin-like_C"/>
</dbReference>
<evidence type="ECO:0000259" key="12">
    <source>
        <dbReference type="PROSITE" id="PS50109"/>
    </source>
</evidence>
<keyword evidence="4" id="KW-0597">Phosphoprotein</keyword>
<dbReference type="InterPro" id="IPR036890">
    <property type="entry name" value="HATPase_C_sf"/>
</dbReference>
<organism evidence="14 15">
    <name type="scientific">Sphingomonas hengshuiensis</name>
    <dbReference type="NCBI Taxonomy" id="1609977"/>
    <lineage>
        <taxon>Bacteria</taxon>
        <taxon>Pseudomonadati</taxon>
        <taxon>Pseudomonadota</taxon>
        <taxon>Alphaproteobacteria</taxon>
        <taxon>Sphingomonadales</taxon>
        <taxon>Sphingomonadaceae</taxon>
        <taxon>Sphingomonas</taxon>
    </lineage>
</organism>
<dbReference type="SUPFAM" id="SSF55874">
    <property type="entry name" value="ATPase domain of HSP90 chaperone/DNA topoisomerase II/histidine kinase"/>
    <property type="match status" value="1"/>
</dbReference>
<dbReference type="SUPFAM" id="SSF158472">
    <property type="entry name" value="HAMP domain-like"/>
    <property type="match status" value="1"/>
</dbReference>
<dbReference type="Gene3D" id="3.30.565.10">
    <property type="entry name" value="Histidine kinase-like ATPase, C-terminal domain"/>
    <property type="match status" value="1"/>
</dbReference>
<dbReference type="SUPFAM" id="SSF47384">
    <property type="entry name" value="Homodimeric domain of signal transducing histidine kinase"/>
    <property type="match status" value="1"/>
</dbReference>
<dbReference type="CDD" id="cd00075">
    <property type="entry name" value="HATPase"/>
    <property type="match status" value="1"/>
</dbReference>
<dbReference type="PANTHER" id="PTHR45436">
    <property type="entry name" value="SENSOR HISTIDINE KINASE YKOH"/>
    <property type="match status" value="1"/>
</dbReference>
<keyword evidence="6 11" id="KW-0812">Transmembrane</keyword>
<evidence type="ECO:0000256" key="9">
    <source>
        <dbReference type="ARBA" id="ARBA00023012"/>
    </source>
</evidence>
<keyword evidence="5" id="KW-0808">Transferase</keyword>
<reference evidence="14 15" key="1">
    <citation type="submission" date="2017-08" db="EMBL/GenBank/DDBJ databases">
        <title>Infants hospitalized years apart are colonized by the same room-sourced microbial strains.</title>
        <authorList>
            <person name="Brooks B."/>
            <person name="Olm M.R."/>
            <person name="Firek B.A."/>
            <person name="Baker R."/>
            <person name="Thomas B.C."/>
            <person name="Morowitz M.J."/>
            <person name="Banfield J.F."/>
        </authorList>
    </citation>
    <scope>NUCLEOTIDE SEQUENCE [LARGE SCALE GENOMIC DNA]</scope>
    <source>
        <strain evidence="14">S2_018_000_R3_110</strain>
    </source>
</reference>
<dbReference type="InterPro" id="IPR003594">
    <property type="entry name" value="HATPase_dom"/>
</dbReference>
<proteinExistence type="predicted"/>
<dbReference type="Pfam" id="PF00672">
    <property type="entry name" value="HAMP"/>
    <property type="match status" value="1"/>
</dbReference>
<evidence type="ECO:0000256" key="5">
    <source>
        <dbReference type="ARBA" id="ARBA00022679"/>
    </source>
</evidence>
<evidence type="ECO:0000313" key="15">
    <source>
        <dbReference type="Proteomes" id="UP000248614"/>
    </source>
</evidence>
<dbReference type="PANTHER" id="PTHR45436:SF8">
    <property type="entry name" value="HISTIDINE KINASE"/>
    <property type="match status" value="1"/>
</dbReference>
<name>A0A2W4Z9C5_9SPHN</name>
<dbReference type="PROSITE" id="PS50109">
    <property type="entry name" value="HIS_KIN"/>
    <property type="match status" value="1"/>
</dbReference>
<dbReference type="EC" id="2.7.13.3" evidence="3"/>
<sequence length="454" mass="48706">MRPEHLRWRDIRSTSAFRSTVILGGIALGGIVALLVLVYVLTSHELTARSDRLIHARAARWLAAPAAGLPALIDADIEGAAAGTAFGGLFARGGERISGNIPELPADLGFRPATITLPDHHTAIRVIRFQTRSGETLLVGRDVALVADLRRRLLLILLAGGVMTLIGVTIAAALFSRRPLRRIRDLNDTAHKIAAGRLDVRMPDTGSRDELDQFARTVNGMIGHVERLMGEVKGVTDAIAHDLRTPLTRVRSQLHRVRIDPALPPPLAALLDAAQGDLAMTLDRFNALLRISEIEAGARRAHFRPVAMGPLLAEVVALYDPLAEDHGIALTLATDAPGAIDADPGLLFEALSNLIDNAIKFARRRVSVAATDRDGRMTVTIRDDGPGIPPEERTLVVQRFWRGRDAGDTPGSGLGLALSSAILQLHGMTLAFEDNDPGLTVRLTAPPPAPGDRS</sequence>
<accession>A0A2W4Z9C5</accession>
<keyword evidence="7 14" id="KW-0418">Kinase</keyword>
<dbReference type="AlphaFoldDB" id="A0A2W4Z9C5"/>
<dbReference type="InterPro" id="IPR036097">
    <property type="entry name" value="HisK_dim/P_sf"/>
</dbReference>
<evidence type="ECO:0000259" key="13">
    <source>
        <dbReference type="PROSITE" id="PS50885"/>
    </source>
</evidence>
<dbReference type="GO" id="GO:0000155">
    <property type="term" value="F:phosphorelay sensor kinase activity"/>
    <property type="evidence" value="ECO:0007669"/>
    <property type="project" value="InterPro"/>
</dbReference>
<evidence type="ECO:0000256" key="6">
    <source>
        <dbReference type="ARBA" id="ARBA00022692"/>
    </source>
</evidence>
<evidence type="ECO:0000256" key="7">
    <source>
        <dbReference type="ARBA" id="ARBA00022777"/>
    </source>
</evidence>
<comment type="caution">
    <text evidence="14">The sequence shown here is derived from an EMBL/GenBank/DDBJ whole genome shotgun (WGS) entry which is preliminary data.</text>
</comment>
<evidence type="ECO:0000256" key="3">
    <source>
        <dbReference type="ARBA" id="ARBA00012438"/>
    </source>
</evidence>
<dbReference type="Proteomes" id="UP000248614">
    <property type="component" value="Unassembled WGS sequence"/>
</dbReference>
<evidence type="ECO:0000256" key="1">
    <source>
        <dbReference type="ARBA" id="ARBA00000085"/>
    </source>
</evidence>
<dbReference type="PRINTS" id="PR00344">
    <property type="entry name" value="BCTRLSENSOR"/>
</dbReference>
<dbReference type="CDD" id="cd06225">
    <property type="entry name" value="HAMP"/>
    <property type="match status" value="1"/>
</dbReference>